<dbReference type="InterPro" id="IPR011320">
    <property type="entry name" value="RNase_H1_N"/>
</dbReference>
<dbReference type="Pfam" id="PF01693">
    <property type="entry name" value="Cauli_VI"/>
    <property type="match status" value="1"/>
</dbReference>
<name>A0A067S600_GALM3</name>
<dbReference type="AlphaFoldDB" id="A0A067S600"/>
<dbReference type="OrthoDB" id="3070714at2759"/>
<accession>A0A067S600</accession>
<protein>
    <recommendedName>
        <fullName evidence="1">Ribonuclease H1 N-terminal domain-containing protein</fullName>
    </recommendedName>
</protein>
<dbReference type="HOGENOM" id="CLU_850058_0_0_1"/>
<organism evidence="2 3">
    <name type="scientific">Galerina marginata (strain CBS 339.88)</name>
    <dbReference type="NCBI Taxonomy" id="685588"/>
    <lineage>
        <taxon>Eukaryota</taxon>
        <taxon>Fungi</taxon>
        <taxon>Dikarya</taxon>
        <taxon>Basidiomycota</taxon>
        <taxon>Agaricomycotina</taxon>
        <taxon>Agaricomycetes</taxon>
        <taxon>Agaricomycetidae</taxon>
        <taxon>Agaricales</taxon>
        <taxon>Agaricineae</taxon>
        <taxon>Strophariaceae</taxon>
        <taxon>Galerina</taxon>
    </lineage>
</organism>
<dbReference type="EMBL" id="KL142459">
    <property type="protein sequence ID" value="KDR65302.1"/>
    <property type="molecule type" value="Genomic_DNA"/>
</dbReference>
<evidence type="ECO:0000313" key="3">
    <source>
        <dbReference type="Proteomes" id="UP000027222"/>
    </source>
</evidence>
<reference evidence="3" key="1">
    <citation type="journal article" date="2014" name="Proc. Natl. Acad. Sci. U.S.A.">
        <title>Extensive sampling of basidiomycete genomes demonstrates inadequacy of the white-rot/brown-rot paradigm for wood decay fungi.</title>
        <authorList>
            <person name="Riley R."/>
            <person name="Salamov A.A."/>
            <person name="Brown D.W."/>
            <person name="Nagy L.G."/>
            <person name="Floudas D."/>
            <person name="Held B.W."/>
            <person name="Levasseur A."/>
            <person name="Lombard V."/>
            <person name="Morin E."/>
            <person name="Otillar R."/>
            <person name="Lindquist E.A."/>
            <person name="Sun H."/>
            <person name="LaButti K.M."/>
            <person name="Schmutz J."/>
            <person name="Jabbour D."/>
            <person name="Luo H."/>
            <person name="Baker S.E."/>
            <person name="Pisabarro A.G."/>
            <person name="Walton J.D."/>
            <person name="Blanchette R.A."/>
            <person name="Henrissat B."/>
            <person name="Martin F."/>
            <person name="Cullen D."/>
            <person name="Hibbett D.S."/>
            <person name="Grigoriev I.V."/>
        </authorList>
    </citation>
    <scope>NUCLEOTIDE SEQUENCE [LARGE SCALE GENOMIC DNA]</scope>
    <source>
        <strain evidence="3">CBS 339.88</strain>
    </source>
</reference>
<feature type="domain" description="Ribonuclease H1 N-terminal" evidence="1">
    <location>
        <begin position="139"/>
        <end position="178"/>
    </location>
</feature>
<dbReference type="Gene3D" id="3.40.970.10">
    <property type="entry name" value="Ribonuclease H1, N-terminal domain"/>
    <property type="match status" value="1"/>
</dbReference>
<evidence type="ECO:0000259" key="1">
    <source>
        <dbReference type="Pfam" id="PF01693"/>
    </source>
</evidence>
<dbReference type="STRING" id="685588.A0A067S600"/>
<proteinExistence type="predicted"/>
<dbReference type="InterPro" id="IPR037056">
    <property type="entry name" value="RNase_H1_N_sf"/>
</dbReference>
<sequence>MASGQVTFPTLLDPSVLPSSSPCLARHFTATPTNVSLSPMRLPSSTRAPATVSEPGCVQHTETTTTTMTTTPTAFGVQVQTVTHTVTTFGNVEPDNETGTENARDVAQCETDKEVAHPSNSTIPTVRNRLPFVPGKDVYVVTRAQLPGIYKDWHAVLAVTKGVKNPIFEARADFADAKEVYTIAYEEGTISAQPIPGGVYDTGSYVDEPIELEDILVSSLRGLTFRQYYVPRPTDLLTCNLVRPNSHKFYLVTKGEAVGVYGNWHQAAVRTEHVKSRGSRFRKCHTWREALIAYTIAFENNEIEVFPIAGGIFDTPISQETPEQLFC</sequence>
<evidence type="ECO:0000313" key="2">
    <source>
        <dbReference type="EMBL" id="KDR65302.1"/>
    </source>
</evidence>
<dbReference type="Proteomes" id="UP000027222">
    <property type="component" value="Unassembled WGS sequence"/>
</dbReference>
<gene>
    <name evidence="2" type="ORF">GALMADRAFT_232959</name>
</gene>
<keyword evidence="3" id="KW-1185">Reference proteome</keyword>